<evidence type="ECO:0000259" key="2">
    <source>
        <dbReference type="Pfam" id="PF16768"/>
    </source>
</evidence>
<reference evidence="3 4" key="1">
    <citation type="submission" date="2009-06" db="EMBL/GenBank/DDBJ databases">
        <title>The Genome Sequence of Loxodonta africana (African elephant).</title>
        <authorList>
            <person name="Di Palma F."/>
            <person name="Heiman D."/>
            <person name="Young S."/>
            <person name="Johnson J."/>
            <person name="Lander E.S."/>
            <person name="Lindblad-Toh K."/>
        </authorList>
    </citation>
    <scope>NUCLEOTIDE SEQUENCE [LARGE SCALE GENOMIC DNA]</scope>
    <source>
        <strain evidence="3 4">Isolate ISIS603380</strain>
    </source>
</reference>
<dbReference type="Proteomes" id="UP000007646">
    <property type="component" value="Unassembled WGS sequence"/>
</dbReference>
<reference evidence="3" key="3">
    <citation type="submission" date="2025-09" db="UniProtKB">
        <authorList>
            <consortium name="Ensembl"/>
        </authorList>
    </citation>
    <scope>IDENTIFICATION</scope>
    <source>
        <strain evidence="3">Isolate ISIS603380</strain>
    </source>
</reference>
<feature type="region of interest" description="Disordered" evidence="1">
    <location>
        <begin position="1"/>
        <end position="70"/>
    </location>
</feature>
<feature type="compositionally biased region" description="Low complexity" evidence="1">
    <location>
        <begin position="199"/>
        <end position="229"/>
    </location>
</feature>
<dbReference type="eggNOG" id="KOG1860">
    <property type="taxonomic scope" value="Eukaryota"/>
</dbReference>
<dbReference type="SUPFAM" id="SSF54928">
    <property type="entry name" value="RNA-binding domain, RBD"/>
    <property type="match status" value="1"/>
</dbReference>
<dbReference type="InterPro" id="IPR034265">
    <property type="entry name" value="MCM3AP_RRM"/>
</dbReference>
<name>G3SS56_LOXAF</name>
<organism evidence="3 4">
    <name type="scientific">Loxodonta africana</name>
    <name type="common">African elephant</name>
    <dbReference type="NCBI Taxonomy" id="9785"/>
    <lineage>
        <taxon>Eukaryota</taxon>
        <taxon>Metazoa</taxon>
        <taxon>Chordata</taxon>
        <taxon>Craniata</taxon>
        <taxon>Vertebrata</taxon>
        <taxon>Euteleostomi</taxon>
        <taxon>Mammalia</taxon>
        <taxon>Eutheria</taxon>
        <taxon>Afrotheria</taxon>
        <taxon>Proboscidea</taxon>
        <taxon>Elephantidae</taxon>
        <taxon>Loxodonta</taxon>
    </lineage>
</organism>
<dbReference type="AlphaFoldDB" id="G3SS56"/>
<evidence type="ECO:0000256" key="1">
    <source>
        <dbReference type="SAM" id="MobiDB-lite"/>
    </source>
</evidence>
<feature type="compositionally biased region" description="Polar residues" evidence="1">
    <location>
        <begin position="7"/>
        <end position="23"/>
    </location>
</feature>
<dbReference type="Pfam" id="PF16768">
    <property type="entry name" value="NupH_GANP"/>
    <property type="match status" value="1"/>
</dbReference>
<feature type="compositionally biased region" description="Polar residues" evidence="1">
    <location>
        <begin position="39"/>
        <end position="61"/>
    </location>
</feature>
<dbReference type="InParanoid" id="G3SS56"/>
<feature type="compositionally biased region" description="Low complexity" evidence="1">
    <location>
        <begin position="240"/>
        <end position="257"/>
    </location>
</feature>
<feature type="region of interest" description="Disordered" evidence="1">
    <location>
        <begin position="394"/>
        <end position="432"/>
    </location>
</feature>
<feature type="compositionally biased region" description="Basic and acidic residues" evidence="1">
    <location>
        <begin position="349"/>
        <end position="360"/>
    </location>
</feature>
<dbReference type="GO" id="GO:0003676">
    <property type="term" value="F:nucleic acid binding"/>
    <property type="evidence" value="ECO:0007669"/>
    <property type="project" value="InterPro"/>
</dbReference>
<dbReference type="GeneTree" id="ENSGT00940000156322"/>
<dbReference type="STRING" id="9785.ENSLAFP00000002765"/>
<sequence length="504" mass="53796">MNPPNPFSGQQPGVFSSPSSSTLGAFHAKPPFRFGQPSLFGQNNTLSGPSSGFPQVSNFPASSGVSHSSSVQTLGFSQASNVGLFSGLEHTSTFVATSGPSSSSVPGNPGFSFKSPTNLGVFPSTSHFGPEAGERASSGFGKTEFSFKPLENAVFRPILGAESEPEKTQSQIPSGFFTFSHPISSGPGGLAPFSFPQVTSSSSTNSNFTFSKPVNSNNSSSAFSPALSNQNVEEEKKAPKSPFGSSNSSFTSFPVSSAGCLGDPFAGGKTGARQGCEEAVSQVDPLPSLMKGLKRKEDQDRSPRRHDRDTVEDSDPLSRGDHPPDKRPVRLNRPRGGTLFDRTLQDVLKSNKEIGRLGNKEPKKDISCVKSEENDHMAVPGGTQSVLALSRLPSVNKEEEIEGRDKKEDSLRGTPVRQSKRSESTDSLGGSSPAEFTAIQCKNIPDCLNDRTILENHFNKIAAVQRVSTRRSKKLAVVYFSDHASAAMARKKGKGLHKDMAIFW</sequence>
<protein>
    <recommendedName>
        <fullName evidence="2">Germinal-centre associated nuclear protein nucleoporin homology domain-containing protein</fullName>
    </recommendedName>
</protein>
<dbReference type="HOGENOM" id="CLU_558913_0_0_1"/>
<dbReference type="InterPro" id="IPR031908">
    <property type="entry name" value="NupH_GANP"/>
</dbReference>
<keyword evidence="4" id="KW-1185">Reference proteome</keyword>
<proteinExistence type="predicted"/>
<dbReference type="CDD" id="cd12443">
    <property type="entry name" value="RRM_MCM3A_like"/>
    <property type="match status" value="1"/>
</dbReference>
<feature type="compositionally biased region" description="Basic and acidic residues" evidence="1">
    <location>
        <begin position="295"/>
        <end position="328"/>
    </location>
</feature>
<evidence type="ECO:0000313" key="3">
    <source>
        <dbReference type="Ensembl" id="ENSLAFP00000002765.3"/>
    </source>
</evidence>
<accession>G3SS56</accession>
<dbReference type="InterPro" id="IPR035979">
    <property type="entry name" value="RBD_domain_sf"/>
</dbReference>
<feature type="region of interest" description="Disordered" evidence="1">
    <location>
        <begin position="188"/>
        <end position="360"/>
    </location>
</feature>
<dbReference type="Ensembl" id="ENSLAFT00000003325.3">
    <property type="protein sequence ID" value="ENSLAFP00000002765.3"/>
    <property type="gene ID" value="ENSLAFG00000003323.3"/>
</dbReference>
<evidence type="ECO:0000313" key="4">
    <source>
        <dbReference type="Proteomes" id="UP000007646"/>
    </source>
</evidence>
<feature type="domain" description="Germinal-centre associated nuclear protein nucleoporin homology" evidence="2">
    <location>
        <begin position="2"/>
        <end position="293"/>
    </location>
</feature>
<reference evidence="3" key="2">
    <citation type="submission" date="2025-08" db="UniProtKB">
        <authorList>
            <consortium name="Ensembl"/>
        </authorList>
    </citation>
    <scope>IDENTIFICATION</scope>
    <source>
        <strain evidence="3">Isolate ISIS603380</strain>
    </source>
</reference>